<dbReference type="EMBL" id="CCXY01000382">
    <property type="protein sequence ID" value="CEG13662.1"/>
    <property type="molecule type" value="Genomic_DNA"/>
</dbReference>
<dbReference type="NCBIfam" id="TIGR02645">
    <property type="entry name" value="ARCH_P_rylase"/>
    <property type="match status" value="1"/>
</dbReference>
<feature type="domain" description="Pyrimidine nucleoside phosphorylase C-terminal" evidence="3">
    <location>
        <begin position="438"/>
        <end position="505"/>
    </location>
</feature>
<dbReference type="EC" id="2.4.2.4" evidence="4"/>
<gene>
    <name evidence="4" type="ORF">MSIBF_A4420001</name>
</gene>
<reference evidence="4" key="1">
    <citation type="submission" date="2014-09" db="EMBL/GenBank/DDBJ databases">
        <authorList>
            <person name="Probst J Alexander"/>
        </authorList>
    </citation>
    <scope>NUCLEOTIDE SEQUENCE</scope>
</reference>
<evidence type="ECO:0000256" key="2">
    <source>
        <dbReference type="ARBA" id="ARBA00022679"/>
    </source>
</evidence>
<dbReference type="PANTHER" id="PTHR10515">
    <property type="entry name" value="THYMIDINE PHOSPHORYLASE"/>
    <property type="match status" value="1"/>
</dbReference>
<dbReference type="NCBIfam" id="NF003338">
    <property type="entry name" value="PRK04350.1"/>
    <property type="match status" value="1"/>
</dbReference>
<accession>A0A098ECD2</accession>
<dbReference type="Pfam" id="PF07831">
    <property type="entry name" value="PYNP_C"/>
    <property type="match status" value="1"/>
</dbReference>
<sequence length="515" mass="56866">MKLKSKILNIEAGNFVVVINEEDAKEMGICIIDRVEIYSDNYKNKLNAIPNFTKIYLNKGEIGIYEEVRQMLNINDGDMVDVSLSSRPVSLEYIRKKIDGIDLSDEEIKAIVRDIVNGNLSSVELAGFVIATYVHEMTSSETISLINAMVETGQNIDFGENVVDKHSIGGIAGNRTTMLLVPLIASANLKIPKTSSRAITSASGTADTMEVLARVEFDAEKIKDIVGKTNGCMVWGGAINLAPADDKIIKVEYPLSIDPDSQMLASVMAKKKSVNAKYLLVDIPVGRDAKISNTEKGKKLGNEFINIGAKLGIKTRCLITDGYFPVGNGIGPALEARDVLIALDYENYKNRNVEKNHGNFKIPYDLINKSLDMAANIFEMAYNKKGEYRKTAEEILKTRALKKMMEIIEAQEGNPEIKAEDIVVGENFYDVQAEYTGKVKFISNWKISRIARASGAPYDKKAGIYLKISVGDFVRSNDSLFTIYSSSAHKLEHAIELAERLNPVEIGGAIIEKIE</sequence>
<dbReference type="Gene3D" id="1.20.970.10">
    <property type="entry name" value="Transferase, Pyrimidine Nucleoside Phosphorylase, Chain C"/>
    <property type="match status" value="1"/>
</dbReference>
<proteinExistence type="predicted"/>
<dbReference type="GO" id="GO:0046125">
    <property type="term" value="P:pyrimidine deoxyribonucleoside metabolic process"/>
    <property type="evidence" value="ECO:0007669"/>
    <property type="project" value="InterPro"/>
</dbReference>
<name>A0A098ECD2_9ZZZZ</name>
<dbReference type="InterPro" id="IPR017713">
    <property type="entry name" value="AMP_phosphorylase"/>
</dbReference>
<dbReference type="NCBIfam" id="TIGR03327">
    <property type="entry name" value="AMP_phos"/>
    <property type="match status" value="1"/>
</dbReference>
<dbReference type="InterPro" id="IPR017872">
    <property type="entry name" value="Pyrmidine_PPase_CS"/>
</dbReference>
<dbReference type="InterPro" id="IPR000053">
    <property type="entry name" value="Thymidine/pyrmidine_PPase"/>
</dbReference>
<dbReference type="GO" id="GO:0006206">
    <property type="term" value="P:pyrimidine nucleobase metabolic process"/>
    <property type="evidence" value="ECO:0007669"/>
    <property type="project" value="InterPro"/>
</dbReference>
<evidence type="ECO:0000259" key="3">
    <source>
        <dbReference type="SMART" id="SM00941"/>
    </source>
</evidence>
<dbReference type="Gene3D" id="3.90.1170.30">
    <property type="entry name" value="Pyrimidine nucleoside phosphorylase-like, C-terminal domain"/>
    <property type="match status" value="1"/>
</dbReference>
<keyword evidence="1 4" id="KW-0328">Glycosyltransferase</keyword>
<keyword evidence="2 4" id="KW-0808">Transferase</keyword>
<evidence type="ECO:0000313" key="4">
    <source>
        <dbReference type="EMBL" id="CEG13662.1"/>
    </source>
</evidence>
<evidence type="ECO:0000256" key="1">
    <source>
        <dbReference type="ARBA" id="ARBA00022676"/>
    </source>
</evidence>
<dbReference type="SUPFAM" id="SSF52418">
    <property type="entry name" value="Nucleoside phosphorylase/phosphoribosyltransferase catalytic domain"/>
    <property type="match status" value="1"/>
</dbReference>
<organism evidence="4">
    <name type="scientific">groundwater metagenome</name>
    <dbReference type="NCBI Taxonomy" id="717931"/>
    <lineage>
        <taxon>unclassified sequences</taxon>
        <taxon>metagenomes</taxon>
        <taxon>ecological metagenomes</taxon>
    </lineage>
</organism>
<dbReference type="InterPro" id="IPR036320">
    <property type="entry name" value="Glycosyl_Trfase_fam3_N_dom_sf"/>
</dbReference>
<dbReference type="Pfam" id="PF02885">
    <property type="entry name" value="Glycos_trans_3N"/>
    <property type="match status" value="1"/>
</dbReference>
<dbReference type="GO" id="GO:0009032">
    <property type="term" value="F:thymidine phosphorylase activity"/>
    <property type="evidence" value="ECO:0007669"/>
    <property type="project" value="UniProtKB-EC"/>
</dbReference>
<dbReference type="InterPro" id="IPR035902">
    <property type="entry name" value="Nuc_phospho_transferase"/>
</dbReference>
<dbReference type="Pfam" id="PF00591">
    <property type="entry name" value="Glycos_transf_3"/>
    <property type="match status" value="1"/>
</dbReference>
<dbReference type="AlphaFoldDB" id="A0A098ECD2"/>
<dbReference type="InterPro" id="IPR000312">
    <property type="entry name" value="Glycosyl_Trfase_fam3"/>
</dbReference>
<dbReference type="PANTHER" id="PTHR10515:SF0">
    <property type="entry name" value="THYMIDINE PHOSPHORYLASE"/>
    <property type="match status" value="1"/>
</dbReference>
<dbReference type="Gene3D" id="2.40.40.20">
    <property type="match status" value="1"/>
</dbReference>
<dbReference type="PROSITE" id="PS00647">
    <property type="entry name" value="THYMID_PHOSPHORYLASE"/>
    <property type="match status" value="1"/>
</dbReference>
<dbReference type="SUPFAM" id="SSF47648">
    <property type="entry name" value="Nucleoside phosphorylase/phosphoribosyltransferase N-terminal domain"/>
    <property type="match status" value="1"/>
</dbReference>
<dbReference type="GO" id="GO:0005829">
    <property type="term" value="C:cytosol"/>
    <property type="evidence" value="ECO:0007669"/>
    <property type="project" value="TreeGrafter"/>
</dbReference>
<dbReference type="InterPro" id="IPR017459">
    <property type="entry name" value="Glycosyl_Trfase_fam3_N_dom"/>
</dbReference>
<dbReference type="InterPro" id="IPR036566">
    <property type="entry name" value="PYNP-like_C_sf"/>
</dbReference>
<dbReference type="GO" id="GO:0004645">
    <property type="term" value="F:1,4-alpha-oligoglucan phosphorylase activity"/>
    <property type="evidence" value="ECO:0007669"/>
    <property type="project" value="InterPro"/>
</dbReference>
<dbReference type="SUPFAM" id="SSF54680">
    <property type="entry name" value="Pyrimidine nucleoside phosphorylase C-terminal domain"/>
    <property type="match status" value="1"/>
</dbReference>
<protein>
    <submittedName>
        <fullName evidence="4">Putative thymidine phosphorylase 1</fullName>
        <ecNumber evidence="4">2.4.2.4</ecNumber>
    </submittedName>
</protein>
<dbReference type="SMART" id="SM00941">
    <property type="entry name" value="PYNP_C"/>
    <property type="match status" value="1"/>
</dbReference>
<dbReference type="InterPro" id="IPR013466">
    <property type="entry name" value="Thymidine/AMP_Pase"/>
</dbReference>
<dbReference type="Gene3D" id="3.40.1030.10">
    <property type="entry name" value="Nucleoside phosphorylase/phosphoribosyltransferase catalytic domain"/>
    <property type="match status" value="1"/>
</dbReference>
<dbReference type="InterPro" id="IPR013102">
    <property type="entry name" value="PYNP_C"/>
</dbReference>